<evidence type="ECO:0000313" key="2">
    <source>
        <dbReference type="Proteomes" id="UP000264541"/>
    </source>
</evidence>
<dbReference type="Pfam" id="PF10747">
    <property type="entry name" value="SirA"/>
    <property type="match status" value="1"/>
</dbReference>
<proteinExistence type="predicted"/>
<dbReference type="RefSeq" id="WP_117325900.1">
    <property type="nucleotide sequence ID" value="NZ_QVTE01000016.1"/>
</dbReference>
<dbReference type="OrthoDB" id="2736584at2"/>
<organism evidence="1 2">
    <name type="scientific">Peribacillus saganii</name>
    <dbReference type="NCBI Taxonomy" id="2303992"/>
    <lineage>
        <taxon>Bacteria</taxon>
        <taxon>Bacillati</taxon>
        <taxon>Bacillota</taxon>
        <taxon>Bacilli</taxon>
        <taxon>Bacillales</taxon>
        <taxon>Bacillaceae</taxon>
        <taxon>Peribacillus</taxon>
    </lineage>
</organism>
<dbReference type="AlphaFoldDB" id="A0A372LQJ2"/>
<name>A0A372LQJ2_9BACI</name>
<keyword evidence="2" id="KW-1185">Reference proteome</keyword>
<evidence type="ECO:0000313" key="1">
    <source>
        <dbReference type="EMBL" id="RFU70316.1"/>
    </source>
</evidence>
<dbReference type="Proteomes" id="UP000264541">
    <property type="component" value="Unassembled WGS sequence"/>
</dbReference>
<dbReference type="Gene3D" id="3.30.310.250">
    <property type="entry name" value="Sporulation inhibitor of replication protein SirA"/>
    <property type="match status" value="1"/>
</dbReference>
<sequence>MRNYLIYLIEEEFARHYYGREKIFFNLFFEHTLAYGPKKDILQKQIDFVTKPIPTLHIQKLFEQLSVGRKDFSFQKGVYYIEKKNGRSKATLTLHQKHMALKAEGNFEAETSFFENIRKCEPCFLALDLENRRYGWLKPIKERKFV</sequence>
<gene>
    <name evidence="1" type="primary">sirA</name>
    <name evidence="1" type="ORF">D0469_06875</name>
</gene>
<dbReference type="EMBL" id="QVTE01000016">
    <property type="protein sequence ID" value="RFU70316.1"/>
    <property type="molecule type" value="Genomic_DNA"/>
</dbReference>
<dbReference type="InterPro" id="IPR038449">
    <property type="entry name" value="SirA_sf"/>
</dbReference>
<dbReference type="InterPro" id="IPR019683">
    <property type="entry name" value="SirA"/>
</dbReference>
<protein>
    <submittedName>
        <fullName evidence="1">Sporulation inhibitor of replication protein SirA</fullName>
    </submittedName>
</protein>
<comment type="caution">
    <text evidence="1">The sequence shown here is derived from an EMBL/GenBank/DDBJ whole genome shotgun (WGS) entry which is preliminary data.</text>
</comment>
<accession>A0A372LQJ2</accession>
<reference evidence="1 2" key="1">
    <citation type="submission" date="2018-08" db="EMBL/GenBank/DDBJ databases">
        <title>Bacillus chawlae sp. nov., Bacillus glennii sp. nov., and Bacillus saganii sp. nov. Isolated from the Vehicle Assembly Building at Kennedy Space Center where the Viking Spacecraft were Assembled.</title>
        <authorList>
            <person name="Seuylemezian A."/>
            <person name="Vaishampayan P."/>
        </authorList>
    </citation>
    <scope>NUCLEOTIDE SEQUENCE [LARGE SCALE GENOMIC DNA]</scope>
    <source>
        <strain evidence="1 2">V47-23a</strain>
    </source>
</reference>